<dbReference type="STRING" id="307972.A0A2G8LLL1"/>
<evidence type="ECO:0000256" key="4">
    <source>
        <dbReference type="SAM" id="SignalP"/>
    </source>
</evidence>
<dbReference type="GO" id="GO:0006508">
    <property type="term" value="P:proteolysis"/>
    <property type="evidence" value="ECO:0007669"/>
    <property type="project" value="UniProtKB-KW"/>
</dbReference>
<evidence type="ECO:0000313" key="6">
    <source>
        <dbReference type="EMBL" id="PIK61139.1"/>
    </source>
</evidence>
<dbReference type="Proteomes" id="UP000230750">
    <property type="component" value="Unassembled WGS sequence"/>
</dbReference>
<keyword evidence="1" id="KW-1015">Disulfide bond</keyword>
<dbReference type="SMART" id="SM00020">
    <property type="entry name" value="Tryp_SPc"/>
    <property type="match status" value="1"/>
</dbReference>
<dbReference type="CDD" id="cd00190">
    <property type="entry name" value="Tryp_SPc"/>
    <property type="match status" value="1"/>
</dbReference>
<gene>
    <name evidence="6" type="ORF">BSL78_01964</name>
</gene>
<proteinExistence type="inferred from homology"/>
<protein>
    <submittedName>
        <fullName evidence="6">Putative chymotrypsin A-like isoform 2</fullName>
    </submittedName>
</protein>
<dbReference type="OrthoDB" id="5565075at2759"/>
<dbReference type="PANTHER" id="PTHR24252:SF7">
    <property type="entry name" value="HYALIN"/>
    <property type="match status" value="1"/>
</dbReference>
<dbReference type="InterPro" id="IPR001254">
    <property type="entry name" value="Trypsin_dom"/>
</dbReference>
<comment type="similarity">
    <text evidence="2">Belongs to the peptidase S1 family. CLIP subfamily.</text>
</comment>
<keyword evidence="7" id="KW-1185">Reference proteome</keyword>
<evidence type="ECO:0000256" key="3">
    <source>
        <dbReference type="RuleBase" id="RU363034"/>
    </source>
</evidence>
<dbReference type="PROSITE" id="PS00135">
    <property type="entry name" value="TRYPSIN_SER"/>
    <property type="match status" value="1"/>
</dbReference>
<name>A0A2G8LLL1_STIJA</name>
<sequence length="286" mass="30973">MADTRAIIFILLATVILSGEVHGDRMSAKVFGGSDAFPGQFPFIGSLRNAHDEHICGATLISNDKAVTAAHCFDLESNETSDDLPSIAVFGDLNLLQPSLTHHQSMFDKKVHAQYNKTSLENDIALIYLKDPVKKFGINISKIPLANESFNYSSCFVVGWGKTKDSETESEVLQFAALNLYNNSACIQEFGFVDNATTVCAGSKTADACEGDSGGPLACQRDDTGTKVMDLVGVVSSGVEVCQAGTPGIYTRVSAYQDWIASRCHPNYASMPLITMFFVLVMVYCY</sequence>
<accession>A0A2G8LLL1</accession>
<dbReference type="AlphaFoldDB" id="A0A2G8LLL1"/>
<dbReference type="GO" id="GO:0004252">
    <property type="term" value="F:serine-type endopeptidase activity"/>
    <property type="evidence" value="ECO:0007669"/>
    <property type="project" value="InterPro"/>
</dbReference>
<dbReference type="EMBL" id="MRZV01000040">
    <property type="protein sequence ID" value="PIK61139.1"/>
    <property type="molecule type" value="Genomic_DNA"/>
</dbReference>
<evidence type="ECO:0000256" key="1">
    <source>
        <dbReference type="ARBA" id="ARBA00023157"/>
    </source>
</evidence>
<dbReference type="PANTHER" id="PTHR24252">
    <property type="entry name" value="ACROSIN-RELATED"/>
    <property type="match status" value="1"/>
</dbReference>
<dbReference type="InterPro" id="IPR033116">
    <property type="entry name" value="TRYPSIN_SER"/>
</dbReference>
<feature type="domain" description="Peptidase S1" evidence="5">
    <location>
        <begin position="30"/>
        <end position="265"/>
    </location>
</feature>
<evidence type="ECO:0000259" key="5">
    <source>
        <dbReference type="PROSITE" id="PS50240"/>
    </source>
</evidence>
<keyword evidence="3" id="KW-0645">Protease</keyword>
<feature type="signal peptide" evidence="4">
    <location>
        <begin position="1"/>
        <end position="23"/>
    </location>
</feature>
<keyword evidence="4" id="KW-0732">Signal</keyword>
<dbReference type="SUPFAM" id="SSF50494">
    <property type="entry name" value="Trypsin-like serine proteases"/>
    <property type="match status" value="1"/>
</dbReference>
<comment type="caution">
    <text evidence="6">The sequence shown here is derived from an EMBL/GenBank/DDBJ whole genome shotgun (WGS) entry which is preliminary data.</text>
</comment>
<dbReference type="InterPro" id="IPR009003">
    <property type="entry name" value="Peptidase_S1_PA"/>
</dbReference>
<dbReference type="PROSITE" id="PS00134">
    <property type="entry name" value="TRYPSIN_HIS"/>
    <property type="match status" value="1"/>
</dbReference>
<dbReference type="Pfam" id="PF00089">
    <property type="entry name" value="Trypsin"/>
    <property type="match status" value="1"/>
</dbReference>
<dbReference type="InterPro" id="IPR001314">
    <property type="entry name" value="Peptidase_S1A"/>
</dbReference>
<evidence type="ECO:0000256" key="2">
    <source>
        <dbReference type="ARBA" id="ARBA00024195"/>
    </source>
</evidence>
<dbReference type="InterPro" id="IPR043504">
    <property type="entry name" value="Peptidase_S1_PA_chymotrypsin"/>
</dbReference>
<evidence type="ECO:0000313" key="7">
    <source>
        <dbReference type="Proteomes" id="UP000230750"/>
    </source>
</evidence>
<dbReference type="InterPro" id="IPR018114">
    <property type="entry name" value="TRYPSIN_HIS"/>
</dbReference>
<dbReference type="FunFam" id="2.40.10.10:FF:000002">
    <property type="entry name" value="Transmembrane protease serine"/>
    <property type="match status" value="1"/>
</dbReference>
<dbReference type="PROSITE" id="PS50240">
    <property type="entry name" value="TRYPSIN_DOM"/>
    <property type="match status" value="1"/>
</dbReference>
<keyword evidence="3" id="KW-0378">Hydrolase</keyword>
<dbReference type="Gene3D" id="2.40.10.10">
    <property type="entry name" value="Trypsin-like serine proteases"/>
    <property type="match status" value="1"/>
</dbReference>
<dbReference type="PRINTS" id="PR00722">
    <property type="entry name" value="CHYMOTRYPSIN"/>
</dbReference>
<organism evidence="6 7">
    <name type="scientific">Stichopus japonicus</name>
    <name type="common">Sea cucumber</name>
    <dbReference type="NCBI Taxonomy" id="307972"/>
    <lineage>
        <taxon>Eukaryota</taxon>
        <taxon>Metazoa</taxon>
        <taxon>Echinodermata</taxon>
        <taxon>Eleutherozoa</taxon>
        <taxon>Echinozoa</taxon>
        <taxon>Holothuroidea</taxon>
        <taxon>Aspidochirotacea</taxon>
        <taxon>Aspidochirotida</taxon>
        <taxon>Stichopodidae</taxon>
        <taxon>Apostichopus</taxon>
    </lineage>
</organism>
<reference evidence="6 7" key="1">
    <citation type="journal article" date="2017" name="PLoS Biol.">
        <title>The sea cucumber genome provides insights into morphological evolution and visceral regeneration.</title>
        <authorList>
            <person name="Zhang X."/>
            <person name="Sun L."/>
            <person name="Yuan J."/>
            <person name="Sun Y."/>
            <person name="Gao Y."/>
            <person name="Zhang L."/>
            <person name="Li S."/>
            <person name="Dai H."/>
            <person name="Hamel J.F."/>
            <person name="Liu C."/>
            <person name="Yu Y."/>
            <person name="Liu S."/>
            <person name="Lin W."/>
            <person name="Guo K."/>
            <person name="Jin S."/>
            <person name="Xu P."/>
            <person name="Storey K.B."/>
            <person name="Huan P."/>
            <person name="Zhang T."/>
            <person name="Zhou Y."/>
            <person name="Zhang J."/>
            <person name="Lin C."/>
            <person name="Li X."/>
            <person name="Xing L."/>
            <person name="Huo D."/>
            <person name="Sun M."/>
            <person name="Wang L."/>
            <person name="Mercier A."/>
            <person name="Li F."/>
            <person name="Yang H."/>
            <person name="Xiang J."/>
        </authorList>
    </citation>
    <scope>NUCLEOTIDE SEQUENCE [LARGE SCALE GENOMIC DNA]</scope>
    <source>
        <strain evidence="6">Shaxun</strain>
        <tissue evidence="6">Muscle</tissue>
    </source>
</reference>
<feature type="chain" id="PRO_5013950123" evidence="4">
    <location>
        <begin position="24"/>
        <end position="286"/>
    </location>
</feature>
<keyword evidence="3" id="KW-0720">Serine protease</keyword>